<dbReference type="AlphaFoldDB" id="A0A0S8FTJ8"/>
<dbReference type="EMBL" id="LJUJ01000006">
    <property type="protein sequence ID" value="KPK64047.1"/>
    <property type="molecule type" value="Genomic_DNA"/>
</dbReference>
<dbReference type="Gene3D" id="3.30.70.20">
    <property type="match status" value="1"/>
</dbReference>
<reference evidence="6 7" key="1">
    <citation type="journal article" date="2015" name="Microbiome">
        <title>Genomic resolution of linkages in carbon, nitrogen, and sulfur cycling among widespread estuary sediment bacteria.</title>
        <authorList>
            <person name="Baker B.J."/>
            <person name="Lazar C.S."/>
            <person name="Teske A.P."/>
            <person name="Dick G.J."/>
        </authorList>
    </citation>
    <scope>NUCLEOTIDE SEQUENCE [LARGE SCALE GENOMIC DNA]</scope>
    <source>
        <strain evidence="6">SM23_42</strain>
    </source>
</reference>
<name>A0A0S8FTJ8_UNCW3</name>
<evidence type="ECO:0000313" key="7">
    <source>
        <dbReference type="Proteomes" id="UP000051373"/>
    </source>
</evidence>
<evidence type="ECO:0000256" key="3">
    <source>
        <dbReference type="ARBA" id="ARBA00023004"/>
    </source>
</evidence>
<dbReference type="Proteomes" id="UP000051373">
    <property type="component" value="Unassembled WGS sequence"/>
</dbReference>
<evidence type="ECO:0000256" key="1">
    <source>
        <dbReference type="ARBA" id="ARBA00022485"/>
    </source>
</evidence>
<protein>
    <submittedName>
        <fullName evidence="6">4Fe-4S ferredoxin</fullName>
    </submittedName>
</protein>
<dbReference type="GO" id="GO:0046872">
    <property type="term" value="F:metal ion binding"/>
    <property type="evidence" value="ECO:0007669"/>
    <property type="project" value="UniProtKB-KW"/>
</dbReference>
<dbReference type="PANTHER" id="PTHR43687">
    <property type="entry name" value="ADENYLYLSULFATE REDUCTASE, BETA SUBUNIT"/>
    <property type="match status" value="1"/>
</dbReference>
<dbReference type="PROSITE" id="PS00198">
    <property type="entry name" value="4FE4S_FER_1"/>
    <property type="match status" value="2"/>
</dbReference>
<dbReference type="PROSITE" id="PS51379">
    <property type="entry name" value="4FE4S_FER_2"/>
    <property type="match status" value="2"/>
</dbReference>
<evidence type="ECO:0000259" key="5">
    <source>
        <dbReference type="PROSITE" id="PS51379"/>
    </source>
</evidence>
<keyword evidence="3" id="KW-0408">Iron</keyword>
<keyword evidence="2" id="KW-0479">Metal-binding</keyword>
<gene>
    <name evidence="6" type="ORF">AMJ83_04325</name>
</gene>
<dbReference type="Pfam" id="PF12838">
    <property type="entry name" value="Fer4_7"/>
    <property type="match status" value="1"/>
</dbReference>
<keyword evidence="4" id="KW-0411">Iron-sulfur</keyword>
<proteinExistence type="predicted"/>
<sequence>MRHWRKPLDSDRIRVSHGDIHIIKERCKGCGFCVEYCPRDVLEMSEEFNLKGYHPPVAVKADACVECHLCEMLCPEFAIYITLKHEEEIGSLAEEKG</sequence>
<keyword evidence="1" id="KW-0004">4Fe-4S</keyword>
<evidence type="ECO:0000313" key="6">
    <source>
        <dbReference type="EMBL" id="KPK64047.1"/>
    </source>
</evidence>
<dbReference type="STRING" id="1703779.AMJ83_04325"/>
<feature type="domain" description="4Fe-4S ferredoxin-type" evidence="5">
    <location>
        <begin position="55"/>
        <end position="84"/>
    </location>
</feature>
<dbReference type="PATRIC" id="fig|1703779.3.peg.950"/>
<dbReference type="InterPro" id="IPR050572">
    <property type="entry name" value="Fe-S_Ferredoxin"/>
</dbReference>
<dbReference type="SUPFAM" id="SSF54862">
    <property type="entry name" value="4Fe-4S ferredoxins"/>
    <property type="match status" value="1"/>
</dbReference>
<feature type="domain" description="4Fe-4S ferredoxin-type" evidence="5">
    <location>
        <begin position="18"/>
        <end position="47"/>
    </location>
</feature>
<comment type="caution">
    <text evidence="6">The sequence shown here is derived from an EMBL/GenBank/DDBJ whole genome shotgun (WGS) entry which is preliminary data.</text>
</comment>
<accession>A0A0S8FTJ8</accession>
<dbReference type="GO" id="GO:0051539">
    <property type="term" value="F:4 iron, 4 sulfur cluster binding"/>
    <property type="evidence" value="ECO:0007669"/>
    <property type="project" value="UniProtKB-KW"/>
</dbReference>
<dbReference type="InterPro" id="IPR017900">
    <property type="entry name" value="4Fe4S_Fe_S_CS"/>
</dbReference>
<dbReference type="InterPro" id="IPR017896">
    <property type="entry name" value="4Fe4S_Fe-S-bd"/>
</dbReference>
<evidence type="ECO:0000256" key="4">
    <source>
        <dbReference type="ARBA" id="ARBA00023014"/>
    </source>
</evidence>
<evidence type="ECO:0000256" key="2">
    <source>
        <dbReference type="ARBA" id="ARBA00022723"/>
    </source>
</evidence>
<organism evidence="6 7">
    <name type="scientific">candidate division WOR_3 bacterium SM23_42</name>
    <dbReference type="NCBI Taxonomy" id="1703779"/>
    <lineage>
        <taxon>Bacteria</taxon>
        <taxon>Bacteria division WOR-3</taxon>
    </lineage>
</organism>
<dbReference type="PANTHER" id="PTHR43687:SF4">
    <property type="entry name" value="BLR5484 PROTEIN"/>
    <property type="match status" value="1"/>
</dbReference>